<evidence type="ECO:0000313" key="8">
    <source>
        <dbReference type="Proteomes" id="UP000321629"/>
    </source>
</evidence>
<feature type="coiled-coil region" evidence="5">
    <location>
        <begin position="23"/>
        <end position="136"/>
    </location>
</feature>
<comment type="caution">
    <text evidence="7">The sequence shown here is derived from an EMBL/GenBank/DDBJ whole genome shotgun (WGS) entry which is preliminary data.</text>
</comment>
<evidence type="ECO:0000256" key="3">
    <source>
        <dbReference type="ARBA" id="ARBA00023054"/>
    </source>
</evidence>
<dbReference type="RefSeq" id="WP_147554794.1">
    <property type="nucleotide sequence ID" value="NZ_VOWJ01000002.1"/>
</dbReference>
<evidence type="ECO:0000256" key="4">
    <source>
        <dbReference type="ARBA" id="ARBA00023172"/>
    </source>
</evidence>
<feature type="transmembrane region" description="Helical" evidence="6">
    <location>
        <begin position="6"/>
        <end position="23"/>
    </location>
</feature>
<keyword evidence="6" id="KW-0472">Membrane</keyword>
<evidence type="ECO:0000256" key="2">
    <source>
        <dbReference type="ARBA" id="ARBA00009840"/>
    </source>
</evidence>
<comment type="similarity">
    <text evidence="2">Belongs to the RmuC family.</text>
</comment>
<reference evidence="7 8" key="1">
    <citation type="submission" date="2019-07" db="EMBL/GenBank/DDBJ databases">
        <title>Rapid identification of Enteric Bacteria from Whole Genome Sequences (WGS) using Average Nucleotide Identity (ANI).</title>
        <authorList>
            <person name="Lane C."/>
        </authorList>
    </citation>
    <scope>NUCLEOTIDE SEQUENCE [LARGE SCALE GENOMIC DNA]</scope>
    <source>
        <strain evidence="7 8">2016D-0084</strain>
    </source>
</reference>
<keyword evidence="4" id="KW-0233">DNA recombination</keyword>
<dbReference type="PANTHER" id="PTHR30563">
    <property type="entry name" value="DNA RECOMBINATION PROTEIN RMUC"/>
    <property type="match status" value="1"/>
</dbReference>
<protein>
    <submittedName>
        <fullName evidence="7">DNA recombination protein RmuC</fullName>
    </submittedName>
</protein>
<keyword evidence="6" id="KW-1133">Transmembrane helix</keyword>
<gene>
    <name evidence="7" type="primary">rmuC</name>
    <name evidence="7" type="ORF">FPD38_00085</name>
</gene>
<evidence type="ECO:0000256" key="5">
    <source>
        <dbReference type="SAM" id="Coils"/>
    </source>
</evidence>
<comment type="function">
    <text evidence="1">Involved in DNA recombination.</text>
</comment>
<proteinExistence type="inferred from homology"/>
<keyword evidence="6" id="KW-0812">Transmembrane</keyword>
<accession>A0A5C7DX92</accession>
<name>A0A5C7DX92_9BACT</name>
<sequence>MENILIAFLSVLILSLIWLLFKYQHQKNKIEILDQNYTLMQNQNTLLEQEKKENLQKISHLNEEKIVILSQYEAIKARLEEKEQRQKELLNTHLQERNNLKEEYTQNLDQLEKKYKQNLFELKREFEQNLQRQNVNILNQNKLMFNEDAKKILEEIFIPVKKSVKEYSEKLSQNEISLKTNIDNMFKFSQNMGENADKLAKILKGDKKIRGNFAELQLKSVLENSGLIQGVQYKLQEKFENEDKTYIPDAVVFLDNKKSIIIDAKFSLPNDFNFEELSQNTIKELVYNLKSRIDELAKKPYAQFDKHTYEFVLLFIPYQNILDLVISVDLEIYQYAYKKKVYLTTPNTLFMALNTINISWKNIQSNENILKAFDELGKFHDKFVGVLDDFEKIKDGVKKLNTNIDSMQNKLTHGSGNIASRVVKLKELGAKTQKFMKYEINDESNM</sequence>
<keyword evidence="3 5" id="KW-0175">Coiled coil</keyword>
<dbReference type="Proteomes" id="UP000321629">
    <property type="component" value="Unassembled WGS sequence"/>
</dbReference>
<dbReference type="Pfam" id="PF02646">
    <property type="entry name" value="RmuC"/>
    <property type="match status" value="1"/>
</dbReference>
<dbReference type="AlphaFoldDB" id="A0A5C7DX92"/>
<evidence type="ECO:0000256" key="6">
    <source>
        <dbReference type="SAM" id="Phobius"/>
    </source>
</evidence>
<dbReference type="InterPro" id="IPR003798">
    <property type="entry name" value="DNA_recombination_RmuC"/>
</dbReference>
<dbReference type="EMBL" id="VOWJ01000002">
    <property type="protein sequence ID" value="TXE90068.1"/>
    <property type="molecule type" value="Genomic_DNA"/>
</dbReference>
<evidence type="ECO:0000256" key="1">
    <source>
        <dbReference type="ARBA" id="ARBA00003416"/>
    </source>
</evidence>
<dbReference type="GO" id="GO:0006310">
    <property type="term" value="P:DNA recombination"/>
    <property type="evidence" value="ECO:0007669"/>
    <property type="project" value="UniProtKB-KW"/>
</dbReference>
<evidence type="ECO:0000313" key="7">
    <source>
        <dbReference type="EMBL" id="TXE90068.1"/>
    </source>
</evidence>
<organism evidence="7 8">
    <name type="scientific">Campylobacter volucris</name>
    <dbReference type="NCBI Taxonomy" id="1031542"/>
    <lineage>
        <taxon>Bacteria</taxon>
        <taxon>Pseudomonadati</taxon>
        <taxon>Campylobacterota</taxon>
        <taxon>Epsilonproteobacteria</taxon>
        <taxon>Campylobacterales</taxon>
        <taxon>Campylobacteraceae</taxon>
        <taxon>Campylobacter</taxon>
    </lineage>
</organism>
<dbReference type="PANTHER" id="PTHR30563:SF0">
    <property type="entry name" value="DNA RECOMBINATION PROTEIN RMUC"/>
    <property type="match status" value="1"/>
</dbReference>